<evidence type="ECO:0000259" key="2">
    <source>
        <dbReference type="SMART" id="SM00852"/>
    </source>
</evidence>
<dbReference type="InterPro" id="IPR041424">
    <property type="entry name" value="CinA_KH"/>
</dbReference>
<dbReference type="SUPFAM" id="SSF53218">
    <property type="entry name" value="Molybdenum cofactor biosynthesis proteins"/>
    <property type="match status" value="1"/>
</dbReference>
<dbReference type="PIRSF" id="PIRSF006728">
    <property type="entry name" value="CinA"/>
    <property type="match status" value="1"/>
</dbReference>
<dbReference type="STRING" id="529505.SAMN05421761_11711"/>
<dbReference type="Pfam" id="PF18146">
    <property type="entry name" value="CinA_KH"/>
    <property type="match status" value="1"/>
</dbReference>
<dbReference type="HAMAP" id="MF_00226_B">
    <property type="entry name" value="CinA_B"/>
    <property type="match status" value="1"/>
</dbReference>
<dbReference type="Gene3D" id="3.30.70.2860">
    <property type="match status" value="1"/>
</dbReference>
<evidence type="ECO:0000256" key="1">
    <source>
        <dbReference type="HAMAP-Rule" id="MF_00226"/>
    </source>
</evidence>
<gene>
    <name evidence="3" type="ORF">SAMN05421761_11711</name>
</gene>
<evidence type="ECO:0000313" key="4">
    <source>
        <dbReference type="Proteomes" id="UP000186026"/>
    </source>
</evidence>
<dbReference type="PANTHER" id="PTHR13939">
    <property type="entry name" value="NICOTINAMIDE-NUCLEOTIDE AMIDOHYDROLASE PNCC"/>
    <property type="match status" value="1"/>
</dbReference>
<dbReference type="OrthoDB" id="9801454at2"/>
<reference evidence="4" key="1">
    <citation type="submission" date="2017-01" db="EMBL/GenBank/DDBJ databases">
        <authorList>
            <person name="Varghese N."/>
            <person name="Submissions S."/>
        </authorList>
    </citation>
    <scope>NUCLEOTIDE SEQUENCE [LARGE SCALE GENOMIC DNA]</scope>
    <source>
        <strain evidence="4">DSM 46698</strain>
    </source>
</reference>
<dbReference type="SUPFAM" id="SSF142433">
    <property type="entry name" value="CinA-like"/>
    <property type="match status" value="1"/>
</dbReference>
<dbReference type="InterPro" id="IPR008136">
    <property type="entry name" value="CinA_C"/>
</dbReference>
<dbReference type="Pfam" id="PF02464">
    <property type="entry name" value="CinA"/>
    <property type="match status" value="1"/>
</dbReference>
<protein>
    <recommendedName>
        <fullName evidence="1">CinA-like protein</fullName>
    </recommendedName>
</protein>
<organism evidence="3 4">
    <name type="scientific">Belliella pelovolcani</name>
    <dbReference type="NCBI Taxonomy" id="529505"/>
    <lineage>
        <taxon>Bacteria</taxon>
        <taxon>Pseudomonadati</taxon>
        <taxon>Bacteroidota</taxon>
        <taxon>Cytophagia</taxon>
        <taxon>Cytophagales</taxon>
        <taxon>Cyclobacteriaceae</taxon>
        <taxon>Belliella</taxon>
    </lineage>
</organism>
<dbReference type="InterPro" id="IPR050101">
    <property type="entry name" value="CinA"/>
</dbReference>
<dbReference type="NCBIfam" id="TIGR00200">
    <property type="entry name" value="cinA_nterm"/>
    <property type="match status" value="1"/>
</dbReference>
<name>A0A1N7PKM3_9BACT</name>
<feature type="domain" description="MoaB/Mog" evidence="2">
    <location>
        <begin position="10"/>
        <end position="176"/>
    </location>
</feature>
<accession>A0A1N7PKM3</accession>
<keyword evidence="4" id="KW-1185">Reference proteome</keyword>
<dbReference type="EMBL" id="FTOP01000017">
    <property type="protein sequence ID" value="SIT10929.1"/>
    <property type="molecule type" value="Genomic_DNA"/>
</dbReference>
<dbReference type="SMART" id="SM00852">
    <property type="entry name" value="MoCF_biosynth"/>
    <property type="match status" value="1"/>
</dbReference>
<dbReference type="Pfam" id="PF00994">
    <property type="entry name" value="MoCF_biosynth"/>
    <property type="match status" value="1"/>
</dbReference>
<sequence length="421" mass="47131">MTNYKEITAEILAIGDELLYGQIIDTNSHWISQELDKIGVRVVRRTTVGDNRDSMMAAFEDAEKRADIILMTGGLGPTNDDLTKPLLAEYFNCSIELVPEALEAVRTFFEKRGRELTELNRLQAHLPTKCTYVPNEVGTAPGMWFEENGKVWMSMPGVPHEMKKLMNDFVIPKIKSLYPLPIIYHKVIKTVGIGESWLADVIKDWEKNLPEHIKLAYLPSLGQVRLRLTAFGDDYDELQADVETVIDQVKPLIDKYIYGYNHESLEESIGRLLKQANKKVALAESCSGGYISHLITSIPGSSKYFQGTLVPYHNQFKNEILDVEAEILKKHGAVSEETIIQMAENIRTMFGADYGLASSGIAGPDGGWKEKPVGTVWIACAYEGKTVSKKLQLTHDRMLNIQLTAVAALNLLRLCILGKTE</sequence>
<dbReference type="NCBIfam" id="TIGR00199">
    <property type="entry name" value="PncC_domain"/>
    <property type="match status" value="1"/>
</dbReference>
<dbReference type="AlphaFoldDB" id="A0A1N7PKM3"/>
<dbReference type="RefSeq" id="WP_076502703.1">
    <property type="nucleotide sequence ID" value="NZ_FTOP01000017.1"/>
</dbReference>
<evidence type="ECO:0000313" key="3">
    <source>
        <dbReference type="EMBL" id="SIT10929.1"/>
    </source>
</evidence>
<proteinExistence type="inferred from homology"/>
<dbReference type="InterPro" id="IPR008135">
    <property type="entry name" value="Competence-induced_CinA"/>
</dbReference>
<dbReference type="NCBIfam" id="NF001813">
    <property type="entry name" value="PRK00549.1"/>
    <property type="match status" value="1"/>
</dbReference>
<dbReference type="InterPro" id="IPR036425">
    <property type="entry name" value="MoaB/Mog-like_dom_sf"/>
</dbReference>
<dbReference type="Gene3D" id="3.40.980.10">
    <property type="entry name" value="MoaB/Mog-like domain"/>
    <property type="match status" value="1"/>
</dbReference>
<comment type="similarity">
    <text evidence="1">Belongs to the CinA family.</text>
</comment>
<dbReference type="Proteomes" id="UP000186026">
    <property type="component" value="Unassembled WGS sequence"/>
</dbReference>
<dbReference type="InterPro" id="IPR036653">
    <property type="entry name" value="CinA-like_C"/>
</dbReference>
<dbReference type="Gene3D" id="3.90.950.20">
    <property type="entry name" value="CinA-like"/>
    <property type="match status" value="1"/>
</dbReference>
<dbReference type="NCBIfam" id="TIGR00177">
    <property type="entry name" value="molyb_syn"/>
    <property type="match status" value="1"/>
</dbReference>
<dbReference type="PANTHER" id="PTHR13939:SF0">
    <property type="entry name" value="NMN AMIDOHYDROLASE-LIKE PROTEIN YFAY"/>
    <property type="match status" value="1"/>
</dbReference>
<dbReference type="InterPro" id="IPR001453">
    <property type="entry name" value="MoaB/Mog_dom"/>
</dbReference>
<dbReference type="CDD" id="cd00885">
    <property type="entry name" value="cinA"/>
    <property type="match status" value="1"/>
</dbReference>